<evidence type="ECO:0000313" key="2">
    <source>
        <dbReference type="EMBL" id="KAK0502602.1"/>
    </source>
</evidence>
<protein>
    <submittedName>
        <fullName evidence="2">Uncharacterized protein</fullName>
    </submittedName>
</protein>
<evidence type="ECO:0000256" key="1">
    <source>
        <dbReference type="SAM" id="MobiDB-lite"/>
    </source>
</evidence>
<comment type="caution">
    <text evidence="2">The sequence shown here is derived from an EMBL/GenBank/DDBJ whole genome shotgun (WGS) entry which is preliminary data.</text>
</comment>
<dbReference type="Proteomes" id="UP001175228">
    <property type="component" value="Unassembled WGS sequence"/>
</dbReference>
<dbReference type="AlphaFoldDB" id="A0AA39UTG8"/>
<accession>A0AA39UTG8</accession>
<keyword evidence="3" id="KW-1185">Reference proteome</keyword>
<dbReference type="EMBL" id="JAUEPU010000005">
    <property type="protein sequence ID" value="KAK0502602.1"/>
    <property type="molecule type" value="Genomic_DNA"/>
</dbReference>
<proteinExistence type="predicted"/>
<name>A0AA39UTG8_9AGAR</name>
<evidence type="ECO:0000313" key="3">
    <source>
        <dbReference type="Proteomes" id="UP001175228"/>
    </source>
</evidence>
<feature type="region of interest" description="Disordered" evidence="1">
    <location>
        <begin position="284"/>
        <end position="312"/>
    </location>
</feature>
<reference evidence="2" key="1">
    <citation type="submission" date="2023-06" db="EMBL/GenBank/DDBJ databases">
        <authorList>
            <consortium name="Lawrence Berkeley National Laboratory"/>
            <person name="Ahrendt S."/>
            <person name="Sahu N."/>
            <person name="Indic B."/>
            <person name="Wong-Bajracharya J."/>
            <person name="Merenyi Z."/>
            <person name="Ke H.-M."/>
            <person name="Monk M."/>
            <person name="Kocsube S."/>
            <person name="Drula E."/>
            <person name="Lipzen A."/>
            <person name="Balint B."/>
            <person name="Henrissat B."/>
            <person name="Andreopoulos B."/>
            <person name="Martin F.M."/>
            <person name="Harder C.B."/>
            <person name="Rigling D."/>
            <person name="Ford K.L."/>
            <person name="Foster G.D."/>
            <person name="Pangilinan J."/>
            <person name="Papanicolaou A."/>
            <person name="Barry K."/>
            <person name="LaButti K."/>
            <person name="Viragh M."/>
            <person name="Koriabine M."/>
            <person name="Yan M."/>
            <person name="Riley R."/>
            <person name="Champramary S."/>
            <person name="Plett K.L."/>
            <person name="Tsai I.J."/>
            <person name="Slot J."/>
            <person name="Sipos G."/>
            <person name="Plett J."/>
            <person name="Nagy L.G."/>
            <person name="Grigoriev I.V."/>
        </authorList>
    </citation>
    <scope>NUCLEOTIDE SEQUENCE</scope>
    <source>
        <strain evidence="2">HWK02</strain>
    </source>
</reference>
<sequence length="312" mass="35167">MDRFYNKENARASIDGLISNRMCKDPYHLASLVKDQKAISDAYIKKDEDAGAWRIVRHGRTEGAVEEIVFTITGAINALDLPLVTRETRSQKEKARFLNQSIRLTGLGSGGFEDAVKAIRVVQQMGECKFKEGELEDWKPMLMQGFTVVELSNRYFRPRTPSNKEESVPFSTDVDPEGVLSRLMHHKLMHMDDNIVCYFKAEIDEKGKKKYTVAKPQIFRVGDIVEAQCLVVFLKGNNRAVRLKLVLRAVALVNCEHLMQASSNRKSATDLPGQVVVRMKRKIGFGDDTDDDEYEGSKRMNEGGDNEDGMAG</sequence>
<gene>
    <name evidence="2" type="ORF">EDD18DRAFT_1347225</name>
</gene>
<organism evidence="2 3">
    <name type="scientific">Armillaria luteobubalina</name>
    <dbReference type="NCBI Taxonomy" id="153913"/>
    <lineage>
        <taxon>Eukaryota</taxon>
        <taxon>Fungi</taxon>
        <taxon>Dikarya</taxon>
        <taxon>Basidiomycota</taxon>
        <taxon>Agaricomycotina</taxon>
        <taxon>Agaricomycetes</taxon>
        <taxon>Agaricomycetidae</taxon>
        <taxon>Agaricales</taxon>
        <taxon>Marasmiineae</taxon>
        <taxon>Physalacriaceae</taxon>
        <taxon>Armillaria</taxon>
    </lineage>
</organism>